<dbReference type="PANTHER" id="PTHR42953:SF3">
    <property type="entry name" value="HIGH-AFFINITY ZINC UPTAKE SYSTEM PROTEIN ZNUA"/>
    <property type="match status" value="1"/>
</dbReference>
<dbReference type="Proteomes" id="UP000007468">
    <property type="component" value="Chromosome"/>
</dbReference>
<dbReference type="PROSITE" id="PS51257">
    <property type="entry name" value="PROKAR_LIPOPROTEIN"/>
    <property type="match status" value="1"/>
</dbReference>
<evidence type="ECO:0000256" key="5">
    <source>
        <dbReference type="SAM" id="MobiDB-lite"/>
    </source>
</evidence>
<name>D6GR50_FILAD</name>
<dbReference type="SUPFAM" id="SSF53807">
    <property type="entry name" value="Helical backbone' metal receptor"/>
    <property type="match status" value="1"/>
</dbReference>
<evidence type="ECO:0000256" key="2">
    <source>
        <dbReference type="ARBA" id="ARBA00022448"/>
    </source>
</evidence>
<evidence type="ECO:0000256" key="1">
    <source>
        <dbReference type="ARBA" id="ARBA00011028"/>
    </source>
</evidence>
<keyword evidence="8" id="KW-1185">Reference proteome</keyword>
<dbReference type="STRING" id="546269.HMPREF0389_00054"/>
<dbReference type="AlphaFoldDB" id="D6GR50"/>
<dbReference type="OrthoDB" id="9810636at2"/>
<dbReference type="Pfam" id="PF01297">
    <property type="entry name" value="ZnuA"/>
    <property type="match status" value="1"/>
</dbReference>
<evidence type="ECO:0000256" key="4">
    <source>
        <dbReference type="RuleBase" id="RU003512"/>
    </source>
</evidence>
<organism evidence="7 8">
    <name type="scientific">Filifactor alocis (strain ATCC 35896 / CCUG 47790 / D40 B5)</name>
    <name type="common">Fusobacterium alocis</name>
    <dbReference type="NCBI Taxonomy" id="546269"/>
    <lineage>
        <taxon>Bacteria</taxon>
        <taxon>Bacillati</taxon>
        <taxon>Bacillota</taxon>
        <taxon>Clostridia</taxon>
        <taxon>Peptostreptococcales</taxon>
        <taxon>Filifactoraceae</taxon>
        <taxon>Filifactor</taxon>
    </lineage>
</organism>
<evidence type="ECO:0000256" key="6">
    <source>
        <dbReference type="SAM" id="SignalP"/>
    </source>
</evidence>
<dbReference type="InterPro" id="IPR006128">
    <property type="entry name" value="Lipoprotein_PsaA-like"/>
</dbReference>
<evidence type="ECO:0000313" key="7">
    <source>
        <dbReference type="EMBL" id="EFE28141.1"/>
    </source>
</evidence>
<dbReference type="EMBL" id="CP002390">
    <property type="protein sequence ID" value="EFE28141.1"/>
    <property type="molecule type" value="Genomic_DNA"/>
</dbReference>
<dbReference type="PRINTS" id="PR00691">
    <property type="entry name" value="ADHESINB"/>
</dbReference>
<dbReference type="KEGG" id="faa:HMPREF0389_00054"/>
<dbReference type="eggNOG" id="COG0803">
    <property type="taxonomic scope" value="Bacteria"/>
</dbReference>
<dbReference type="GO" id="GO:0030001">
    <property type="term" value="P:metal ion transport"/>
    <property type="evidence" value="ECO:0007669"/>
    <property type="project" value="InterPro"/>
</dbReference>
<dbReference type="CDD" id="cd01017">
    <property type="entry name" value="AdcA"/>
    <property type="match status" value="1"/>
</dbReference>
<reference evidence="8" key="1">
    <citation type="submission" date="2010-12" db="EMBL/GenBank/DDBJ databases">
        <title>The genome sequence of Filifactor alocis strain ATCC 35896.</title>
        <authorList>
            <consortium name="The Broad Institute Genome Sequencing Platform"/>
            <person name="Ward D."/>
            <person name="Earl A."/>
            <person name="Feldgarden M."/>
            <person name="Young S.K."/>
            <person name="Gargeya S."/>
            <person name="Zeng Q."/>
            <person name="Alvarado L."/>
            <person name="Berlin A."/>
            <person name="Bochicchio J."/>
            <person name="Chapman S.B."/>
            <person name="Chen Z."/>
            <person name="Freedman E."/>
            <person name="Gellesch M."/>
            <person name="Goldberg J."/>
            <person name="Griggs A."/>
            <person name="Gujja S."/>
            <person name="Heilman E."/>
            <person name="Heiman D."/>
            <person name="Howarth C."/>
            <person name="Mehta T."/>
            <person name="Neiman D."/>
            <person name="Pearson M."/>
            <person name="Roberts A."/>
            <person name="Saif S."/>
            <person name="Shea T."/>
            <person name="Shenoy N."/>
            <person name="Sisk P."/>
            <person name="Stolte C."/>
            <person name="Sykes S."/>
            <person name="White J."/>
            <person name="Yandava C."/>
            <person name="Izard J."/>
            <person name="Blanton J.M."/>
            <person name="Baranova O.V."/>
            <person name="Tanner A.C."/>
            <person name="Dewhirst F.E."/>
            <person name="Haas B."/>
            <person name="Nusbaum C."/>
            <person name="Birren B."/>
        </authorList>
    </citation>
    <scope>NUCLEOTIDE SEQUENCE [LARGE SCALE GENOMIC DNA]</scope>
    <source>
        <strain evidence="8">ATCC 35896 / D40 B5</strain>
    </source>
</reference>
<evidence type="ECO:0000256" key="3">
    <source>
        <dbReference type="ARBA" id="ARBA00022729"/>
    </source>
</evidence>
<dbReference type="GO" id="GO:0007155">
    <property type="term" value="P:cell adhesion"/>
    <property type="evidence" value="ECO:0007669"/>
    <property type="project" value="InterPro"/>
</dbReference>
<dbReference type="InterPro" id="IPR050492">
    <property type="entry name" value="Bact_metal-bind_prot9"/>
</dbReference>
<keyword evidence="3 6" id="KW-0732">Signal</keyword>
<keyword evidence="2 4" id="KW-0813">Transport</keyword>
<dbReference type="RefSeq" id="WP_014262237.1">
    <property type="nucleotide sequence ID" value="NC_016630.1"/>
</dbReference>
<feature type="region of interest" description="Disordered" evidence="5">
    <location>
        <begin position="129"/>
        <end position="164"/>
    </location>
</feature>
<dbReference type="PANTHER" id="PTHR42953">
    <property type="entry name" value="HIGH-AFFINITY ZINC UPTAKE SYSTEM PROTEIN ZNUA-RELATED"/>
    <property type="match status" value="1"/>
</dbReference>
<evidence type="ECO:0000313" key="8">
    <source>
        <dbReference type="Proteomes" id="UP000007468"/>
    </source>
</evidence>
<protein>
    <submittedName>
        <fullName evidence="7">ABC transporter, substrate-binding protein</fullName>
    </submittedName>
</protein>
<feature type="chain" id="PRO_5038651522" evidence="6">
    <location>
        <begin position="24"/>
        <end position="335"/>
    </location>
</feature>
<dbReference type="Gene3D" id="3.40.50.1980">
    <property type="entry name" value="Nitrogenase molybdenum iron protein domain"/>
    <property type="match status" value="2"/>
</dbReference>
<dbReference type="GO" id="GO:0046872">
    <property type="term" value="F:metal ion binding"/>
    <property type="evidence" value="ECO:0007669"/>
    <property type="project" value="InterPro"/>
</dbReference>
<proteinExistence type="inferred from homology"/>
<dbReference type="PRINTS" id="PR00690">
    <property type="entry name" value="ADHESNFAMILY"/>
</dbReference>
<dbReference type="InterPro" id="IPR006127">
    <property type="entry name" value="ZnuA-like"/>
</dbReference>
<sequence>MKRFWNKALTVALITTMGLSVFAGCGTAEKTEPNNTEGKKLQVYTSFYPMYDFTSKIAGDKVDVINLVPSGTEPHDWEPSTEDIANLEKADMLIYNGAGMEHWVEDVTKSLSNKDIVLVEASEGLDLMEGHHHHDDEGEETHDHESEEAHEHEGEDATEHEHSLDPHVWTSIKNAKKEMENIKNALVKADAANAEYYEANFKMYSEKFDELDKKYETEIAKLPNKNIVVSHEAFGYLCKEYGLTQVGIEGLSPDSEPNPKRMAEIVEFVEEHNVKVIFFEELVSPKVAESVAKETGATTDVLNPIEGLTEEQLKEGNDYISIMEQNLNSIVKALQ</sequence>
<feature type="signal peptide" evidence="6">
    <location>
        <begin position="1"/>
        <end position="23"/>
    </location>
</feature>
<accession>D6GR50</accession>
<dbReference type="InterPro" id="IPR006129">
    <property type="entry name" value="AdhesinB"/>
</dbReference>
<comment type="similarity">
    <text evidence="1 4">Belongs to the bacterial solute-binding protein 9 family.</text>
</comment>
<dbReference type="PATRIC" id="fig|546269.5.peg.609"/>
<gene>
    <name evidence="7" type="ordered locus">HMPREF0389_00054</name>
</gene>